<dbReference type="AlphaFoldDB" id="A0A2B7Y738"/>
<dbReference type="SUPFAM" id="SSF52540">
    <property type="entry name" value="P-loop containing nucleoside triphosphate hydrolases"/>
    <property type="match status" value="1"/>
</dbReference>
<dbReference type="PANTHER" id="PTHR33266:SF1">
    <property type="entry name" value="F-BOX DOMAIN-CONTAINING PROTEIN"/>
    <property type="match status" value="1"/>
</dbReference>
<dbReference type="PANTHER" id="PTHR33266">
    <property type="entry name" value="CHROMOSOME 15, WHOLE GENOME SHOTGUN SEQUENCE"/>
    <property type="match status" value="1"/>
</dbReference>
<comment type="caution">
    <text evidence="2">The sequence shown here is derived from an EMBL/GenBank/DDBJ whole genome shotgun (WGS) entry which is preliminary data.</text>
</comment>
<dbReference type="Proteomes" id="UP000223968">
    <property type="component" value="Unassembled WGS sequence"/>
</dbReference>
<reference evidence="2 3" key="1">
    <citation type="submission" date="2017-10" db="EMBL/GenBank/DDBJ databases">
        <title>Comparative genomics in systemic dimorphic fungi from Ajellomycetaceae.</title>
        <authorList>
            <person name="Munoz J.F."/>
            <person name="Mcewen J.G."/>
            <person name="Clay O.K."/>
            <person name="Cuomo C.A."/>
        </authorList>
    </citation>
    <scope>NUCLEOTIDE SEQUENCE [LARGE SCALE GENOMIC DNA]</scope>
    <source>
        <strain evidence="2 3">UAMH5409</strain>
    </source>
</reference>
<evidence type="ECO:0000313" key="3">
    <source>
        <dbReference type="Proteomes" id="UP000223968"/>
    </source>
</evidence>
<evidence type="ECO:0000256" key="1">
    <source>
        <dbReference type="SAM" id="MobiDB-lite"/>
    </source>
</evidence>
<dbReference type="STRING" id="1447875.A0A2B7Y738"/>
<feature type="compositionally biased region" description="Polar residues" evidence="1">
    <location>
        <begin position="637"/>
        <end position="654"/>
    </location>
</feature>
<dbReference type="EMBL" id="PDNB01000017">
    <property type="protein sequence ID" value="PGH16427.1"/>
    <property type="molecule type" value="Genomic_DNA"/>
</dbReference>
<organism evidence="2 3">
    <name type="scientific">Helicocarpus griseus UAMH5409</name>
    <dbReference type="NCBI Taxonomy" id="1447875"/>
    <lineage>
        <taxon>Eukaryota</taxon>
        <taxon>Fungi</taxon>
        <taxon>Dikarya</taxon>
        <taxon>Ascomycota</taxon>
        <taxon>Pezizomycotina</taxon>
        <taxon>Eurotiomycetes</taxon>
        <taxon>Eurotiomycetidae</taxon>
        <taxon>Onygenales</taxon>
        <taxon>Ajellomycetaceae</taxon>
        <taxon>Helicocarpus</taxon>
    </lineage>
</organism>
<dbReference type="OrthoDB" id="4225869at2759"/>
<protein>
    <submittedName>
        <fullName evidence="2">Uncharacterized protein</fullName>
    </submittedName>
</protein>
<proteinExistence type="predicted"/>
<feature type="region of interest" description="Disordered" evidence="1">
    <location>
        <begin position="616"/>
        <end position="656"/>
    </location>
</feature>
<accession>A0A2B7Y738</accession>
<keyword evidence="3" id="KW-1185">Reference proteome</keyword>
<evidence type="ECO:0000313" key="2">
    <source>
        <dbReference type="EMBL" id="PGH16427.1"/>
    </source>
</evidence>
<dbReference type="InterPro" id="IPR027417">
    <property type="entry name" value="P-loop_NTPase"/>
</dbReference>
<name>A0A2B7Y738_9EURO</name>
<sequence length="698" mass="79126">MVASGSGDRIQWQRIIPISNYAHAACSKKDNVVYTWMRVKKIDYSLLTALAWPALASRYARLLSNLLSPDKPKASVSAVQSFHREENLNPNGQRPSQVVYGKILAYYNKCSNFHLNVYMSMVGPPGIGKTFCVQQLAVRHGQYVIYANLGPCNSRTYRRQSIITSCYHQPYDVLYTESAEKEILGMLHRVREDYQEYQFQIFDAFRELRRSELTTSLEKHIEESTGSLSKWRKRLEMEKHNPQSAETPSGKGVPRAIVCIDRVSELINKSRPSLFRSLIKAIEERDFASPGQFLALLVDATLKVKSFSTFTSLNHTFTGPFEYYETFPPICNIPTMDTLTVESTELFDGSRDAIARLFRYGHPLWGARLDSGKPTEEILERVRSEIDGKGTAPALALLSYRVDFQVIRNPLAHEMVSCWFRHVEVVEEFVRSSFEGSISPGDPGVVAAALLLLFAFDESHCSIEREIFCRPITIQKFMGLLFGNEVQQSIAARMETDTEIRPLWESGKVFFNHFIKLKRGAPDKKTLRSAFNRGAALFLSNETPGADILIPVYVPEESEMRFCLIKAQNRRHFKVTSDPKKTAIATLDKAQRSLFHGDKYLGIMMCLRSVDNEESRNKPVNIVEPSPHPPSNKSPKTRSQSQNPLSATSPNGSSYRWPDKNKKLVLVAVGLDENVYPHVNHCAKENSADLKILPLLRR</sequence>
<gene>
    <name evidence="2" type="ORF">AJ79_01758</name>
</gene>